<dbReference type="Gene3D" id="1.10.443.10">
    <property type="entry name" value="Intergrase catalytic core"/>
    <property type="match status" value="1"/>
</dbReference>
<sequence>MGRQRTGQIRQRGNSWVGAVPCGPSGRERSASFSREEDCRRWVQASLEALDASRAVPDPELFRHPSSPVVSQGGASDGEDTTTDPLFATLAREWWTEYYEELEHGGPGRAQDVLLSLENHLVPFFASWRASDFEVGPGSQARAHCKQLLKQLAGRTPERPTSTSPSPDPAEADAGSAEQGAVVTVERAIELTGTSRSTVMRARRAGRLPNADVEPGPKGRLMIPVDDLAQAGLLAGQKPHKALQQPTSAAVLWVLQRVLAFMRSNGYLRSDPTEGLKPMAPRDAAARTRSSSPKAKPLTLWQCRRIAAHLHPVYQLVFWLQRLLGLRVSEAFGFFVRDVVDGGADGIVAAGAQGGRPFLVRDEHGDVVAVRHKKDAKNETSNRLLAVPTTLMRLIRLVIEAYHMDPATGEIAYDAPLIPGMKDYWKPDQQGYRTALRNAGAAEGLSDLDGDDVRVRPHTLRKSFVTQLHGSELDDLLVRRLAGHSAGTDVHERVYVLSDPSLEPLRRAAAELDDAVVQEVGSVLVPTTKRPQFDHSNPLAGQREYSEVVLARAYADEGEDDPLCGTERVAEELDLAPTTARRWMREGRVPTVEEPGRFGQTERFARLSEVRRVREQLHRARTLNDLADEVGRTYHQLYQMAQRLKLDLPRSGQRLVLDEESEAILRRELDRVAELHRRAMSAEQARRELGCVLSTVYLRVRRGELVVDPETDSSGAKFITRASVAAYLERESAPTAKANSVPLPEAVRLSGWSKTELLRLMYAGHLEAVRVGRRLQLSVDSLERWLNEDPSEATGGKARAAPR</sequence>
<feature type="compositionally biased region" description="Low complexity" evidence="2">
    <location>
        <begin position="1"/>
        <end position="13"/>
    </location>
</feature>
<dbReference type="AlphaFoldDB" id="A0A411YCF0"/>
<reference evidence="4 5" key="1">
    <citation type="submission" date="2019-01" db="EMBL/GenBank/DDBJ databases">
        <title>Egibacter rhizosphaerae EGI 80759T.</title>
        <authorList>
            <person name="Chen D.-D."/>
            <person name="Tian Y."/>
            <person name="Jiao J.-Y."/>
            <person name="Zhang X.-T."/>
            <person name="Zhang Y.-G."/>
            <person name="Zhang Y."/>
            <person name="Xiao M."/>
            <person name="Shu W.-S."/>
            <person name="Li W.-J."/>
        </authorList>
    </citation>
    <scope>NUCLEOTIDE SEQUENCE [LARGE SCALE GENOMIC DNA]</scope>
    <source>
        <strain evidence="4 5">EGI 80759</strain>
    </source>
</reference>
<feature type="region of interest" description="Disordered" evidence="2">
    <location>
        <begin position="272"/>
        <end position="291"/>
    </location>
</feature>
<dbReference type="Proteomes" id="UP000291469">
    <property type="component" value="Chromosome"/>
</dbReference>
<dbReference type="CDD" id="cd00397">
    <property type="entry name" value="DNA_BRE_C"/>
    <property type="match status" value="1"/>
</dbReference>
<dbReference type="SUPFAM" id="SSF56349">
    <property type="entry name" value="DNA breaking-rejoining enzymes"/>
    <property type="match status" value="1"/>
</dbReference>
<feature type="compositionally biased region" description="Basic and acidic residues" evidence="2">
    <location>
        <begin position="26"/>
        <end position="37"/>
    </location>
</feature>
<evidence type="ECO:0000256" key="2">
    <source>
        <dbReference type="SAM" id="MobiDB-lite"/>
    </source>
</evidence>
<dbReference type="OrthoDB" id="3751866at2"/>
<dbReference type="GO" id="GO:0003677">
    <property type="term" value="F:DNA binding"/>
    <property type="evidence" value="ECO:0007669"/>
    <property type="project" value="InterPro"/>
</dbReference>
<name>A0A411YCF0_9ACTN</name>
<dbReference type="InterPro" id="IPR011010">
    <property type="entry name" value="DNA_brk_join_enz"/>
</dbReference>
<evidence type="ECO:0000313" key="5">
    <source>
        <dbReference type="Proteomes" id="UP000291469"/>
    </source>
</evidence>
<dbReference type="KEGG" id="erz:ER308_04590"/>
<keyword evidence="5" id="KW-1185">Reference proteome</keyword>
<dbReference type="GO" id="GO:0006310">
    <property type="term" value="P:DNA recombination"/>
    <property type="evidence" value="ECO:0007669"/>
    <property type="project" value="UniProtKB-KW"/>
</dbReference>
<dbReference type="GO" id="GO:0015074">
    <property type="term" value="P:DNA integration"/>
    <property type="evidence" value="ECO:0007669"/>
    <property type="project" value="InterPro"/>
</dbReference>
<feature type="region of interest" description="Disordered" evidence="2">
    <location>
        <begin position="152"/>
        <end position="181"/>
    </location>
</feature>
<organism evidence="4 5">
    <name type="scientific">Egibacter rhizosphaerae</name>
    <dbReference type="NCBI Taxonomy" id="1670831"/>
    <lineage>
        <taxon>Bacteria</taxon>
        <taxon>Bacillati</taxon>
        <taxon>Actinomycetota</taxon>
        <taxon>Nitriliruptoria</taxon>
        <taxon>Egibacterales</taxon>
        <taxon>Egibacteraceae</taxon>
        <taxon>Egibacter</taxon>
    </lineage>
</organism>
<dbReference type="InterPro" id="IPR013762">
    <property type="entry name" value="Integrase-like_cat_sf"/>
</dbReference>
<feature type="domain" description="Tyr recombinase" evidence="3">
    <location>
        <begin position="293"/>
        <end position="510"/>
    </location>
</feature>
<feature type="region of interest" description="Disordered" evidence="2">
    <location>
        <begin position="54"/>
        <end position="83"/>
    </location>
</feature>
<accession>A0A411YCF0</accession>
<evidence type="ECO:0000256" key="1">
    <source>
        <dbReference type="ARBA" id="ARBA00023172"/>
    </source>
</evidence>
<protein>
    <recommendedName>
        <fullName evidence="3">Tyr recombinase domain-containing protein</fullName>
    </recommendedName>
</protein>
<dbReference type="RefSeq" id="WP_131153891.1">
    <property type="nucleotide sequence ID" value="NZ_CP036402.1"/>
</dbReference>
<proteinExistence type="predicted"/>
<evidence type="ECO:0000313" key="4">
    <source>
        <dbReference type="EMBL" id="QBI18894.1"/>
    </source>
</evidence>
<feature type="region of interest" description="Disordered" evidence="2">
    <location>
        <begin position="1"/>
        <end position="37"/>
    </location>
</feature>
<evidence type="ECO:0000259" key="3">
    <source>
        <dbReference type="PROSITE" id="PS51898"/>
    </source>
</evidence>
<dbReference type="InterPro" id="IPR002104">
    <property type="entry name" value="Integrase_catalytic"/>
</dbReference>
<dbReference type="EMBL" id="CP036402">
    <property type="protein sequence ID" value="QBI18894.1"/>
    <property type="molecule type" value="Genomic_DNA"/>
</dbReference>
<keyword evidence="1" id="KW-0233">DNA recombination</keyword>
<dbReference type="PROSITE" id="PS51898">
    <property type="entry name" value="TYR_RECOMBINASE"/>
    <property type="match status" value="1"/>
</dbReference>
<gene>
    <name evidence="4" type="ORF">ER308_04590</name>
</gene>